<sequence length="351" mass="40499">MSLLTHHSPQKLGVIAGIGAAGVVTAYLLNKFAKHQRYWNAEYVNVGRVERLFLYPIKSCKPIETSFLDCTERGSRNGWLMDREYLVVDELHEHLFLTARQYPKLVLVDCEATTNKFTAKFPDGKRVEIDLEEIVKRNDVRRAILHEGKQTDGLDCGDEVGQAFTEYLGLEGKRKLRLLKFDPKLWTERDFRSDPNWWNNPVPDVQDHINFNDMTSFMAISTASLEVLNEKLQEVGSEKVEIRNFRPNFYIKADIPFTEDYWLNVRIGDAEFACYRPCTRCVLTTVNPETGVKNKEMQPLKLLRDFRLAPEGPLREEFQKSPIFGVFMCAIRPGRIRSGDTVFAQLKPTPF</sequence>
<protein>
    <recommendedName>
        <fullName evidence="2">MOSC domain-containing protein</fullName>
    </recommendedName>
</protein>
<name>A0A811K4J4_9BILA</name>
<dbReference type="SUPFAM" id="SSF50800">
    <property type="entry name" value="PK beta-barrel domain-like"/>
    <property type="match status" value="1"/>
</dbReference>
<dbReference type="PANTHER" id="PTHR36930">
    <property type="entry name" value="METAL-SULFUR CLUSTER BIOSYNTHESIS PROTEINS YUAD-RELATED"/>
    <property type="match status" value="1"/>
</dbReference>
<feature type="transmembrane region" description="Helical" evidence="1">
    <location>
        <begin position="12"/>
        <end position="29"/>
    </location>
</feature>
<dbReference type="GO" id="GO:0030170">
    <property type="term" value="F:pyridoxal phosphate binding"/>
    <property type="evidence" value="ECO:0007669"/>
    <property type="project" value="InterPro"/>
</dbReference>
<dbReference type="EMBL" id="CAJFCW020000002">
    <property type="protein sequence ID" value="CAG9091276.1"/>
    <property type="molecule type" value="Genomic_DNA"/>
</dbReference>
<feature type="domain" description="MOSC" evidence="2">
    <location>
        <begin position="176"/>
        <end position="345"/>
    </location>
</feature>
<dbReference type="Proteomes" id="UP000614601">
    <property type="component" value="Unassembled WGS sequence"/>
</dbReference>
<dbReference type="PROSITE" id="PS51340">
    <property type="entry name" value="MOSC"/>
    <property type="match status" value="1"/>
</dbReference>
<dbReference type="Proteomes" id="UP000783686">
    <property type="component" value="Unassembled WGS sequence"/>
</dbReference>
<dbReference type="SUPFAM" id="SSF141673">
    <property type="entry name" value="MOSC N-terminal domain-like"/>
    <property type="match status" value="1"/>
</dbReference>
<evidence type="ECO:0000313" key="3">
    <source>
        <dbReference type="EMBL" id="CAD5210407.1"/>
    </source>
</evidence>
<organism evidence="3 4">
    <name type="scientific">Bursaphelenchus okinawaensis</name>
    <dbReference type="NCBI Taxonomy" id="465554"/>
    <lineage>
        <taxon>Eukaryota</taxon>
        <taxon>Metazoa</taxon>
        <taxon>Ecdysozoa</taxon>
        <taxon>Nematoda</taxon>
        <taxon>Chromadorea</taxon>
        <taxon>Rhabditida</taxon>
        <taxon>Tylenchina</taxon>
        <taxon>Tylenchomorpha</taxon>
        <taxon>Aphelenchoidea</taxon>
        <taxon>Aphelenchoididae</taxon>
        <taxon>Bursaphelenchus</taxon>
    </lineage>
</organism>
<gene>
    <name evidence="3" type="ORF">BOKJ2_LOCUS3172</name>
</gene>
<dbReference type="GO" id="GO:0030151">
    <property type="term" value="F:molybdenum ion binding"/>
    <property type="evidence" value="ECO:0007669"/>
    <property type="project" value="InterPro"/>
</dbReference>
<evidence type="ECO:0000313" key="4">
    <source>
        <dbReference type="Proteomes" id="UP000614601"/>
    </source>
</evidence>
<evidence type="ECO:0000256" key="1">
    <source>
        <dbReference type="SAM" id="Phobius"/>
    </source>
</evidence>
<proteinExistence type="predicted"/>
<dbReference type="Pfam" id="PF03476">
    <property type="entry name" value="MOSC_N"/>
    <property type="match status" value="1"/>
</dbReference>
<evidence type="ECO:0000259" key="2">
    <source>
        <dbReference type="PROSITE" id="PS51340"/>
    </source>
</evidence>
<keyword evidence="1" id="KW-0812">Transmembrane</keyword>
<keyword evidence="1" id="KW-1133">Transmembrane helix</keyword>
<keyword evidence="4" id="KW-1185">Reference proteome</keyword>
<dbReference type="PANTHER" id="PTHR36930:SF1">
    <property type="entry name" value="MOSC DOMAIN-CONTAINING PROTEIN"/>
    <property type="match status" value="1"/>
</dbReference>
<dbReference type="InterPro" id="IPR005303">
    <property type="entry name" value="MOCOS_middle"/>
</dbReference>
<dbReference type="OrthoDB" id="17255at2759"/>
<dbReference type="AlphaFoldDB" id="A0A811K4J4"/>
<dbReference type="InterPro" id="IPR052716">
    <property type="entry name" value="MOSC_domain"/>
</dbReference>
<dbReference type="EMBL" id="CAJFDH010000002">
    <property type="protein sequence ID" value="CAD5210407.1"/>
    <property type="molecule type" value="Genomic_DNA"/>
</dbReference>
<dbReference type="InterPro" id="IPR005302">
    <property type="entry name" value="MoCF_Sase_C"/>
</dbReference>
<dbReference type="InterPro" id="IPR011037">
    <property type="entry name" value="Pyrv_Knase-like_insert_dom_sf"/>
</dbReference>
<keyword evidence="1" id="KW-0472">Membrane</keyword>
<dbReference type="Pfam" id="PF03473">
    <property type="entry name" value="MOSC"/>
    <property type="match status" value="1"/>
</dbReference>
<comment type="caution">
    <text evidence="3">The sequence shown here is derived from an EMBL/GenBank/DDBJ whole genome shotgun (WGS) entry which is preliminary data.</text>
</comment>
<reference evidence="3" key="1">
    <citation type="submission" date="2020-09" db="EMBL/GenBank/DDBJ databases">
        <authorList>
            <person name="Kikuchi T."/>
        </authorList>
    </citation>
    <scope>NUCLEOTIDE SEQUENCE</scope>
    <source>
        <strain evidence="3">SH1</strain>
    </source>
</reference>
<dbReference type="GO" id="GO:0003824">
    <property type="term" value="F:catalytic activity"/>
    <property type="evidence" value="ECO:0007669"/>
    <property type="project" value="InterPro"/>
</dbReference>
<accession>A0A811K4J4</accession>